<protein>
    <submittedName>
        <fullName evidence="3">DMT family transporter</fullName>
    </submittedName>
</protein>
<feature type="transmembrane region" description="Helical" evidence="2">
    <location>
        <begin position="93"/>
        <end position="115"/>
    </location>
</feature>
<evidence type="ECO:0000256" key="1">
    <source>
        <dbReference type="ARBA" id="ARBA00004127"/>
    </source>
</evidence>
<evidence type="ECO:0000313" key="4">
    <source>
        <dbReference type="Proteomes" id="UP000588491"/>
    </source>
</evidence>
<proteinExistence type="predicted"/>
<dbReference type="RefSeq" id="WP_169187668.1">
    <property type="nucleotide sequence ID" value="NZ_JABBPK010000001.1"/>
</dbReference>
<evidence type="ECO:0000313" key="3">
    <source>
        <dbReference type="EMBL" id="NMO75759.1"/>
    </source>
</evidence>
<keyword evidence="2" id="KW-0472">Membrane</keyword>
<gene>
    <name evidence="3" type="ORF">HHU08_01740</name>
</gene>
<keyword evidence="4" id="KW-1185">Reference proteome</keyword>
<dbReference type="PANTHER" id="PTHR34821">
    <property type="entry name" value="INNER MEMBRANE PROTEIN YDCZ"/>
    <property type="match status" value="1"/>
</dbReference>
<dbReference type="PANTHER" id="PTHR34821:SF3">
    <property type="entry name" value="MEMBRANE PROTEIN"/>
    <property type="match status" value="1"/>
</dbReference>
<dbReference type="GO" id="GO:0005886">
    <property type="term" value="C:plasma membrane"/>
    <property type="evidence" value="ECO:0007669"/>
    <property type="project" value="TreeGrafter"/>
</dbReference>
<organism evidence="3 4">
    <name type="scientific">Niallia alba</name>
    <dbReference type="NCBI Taxonomy" id="2729105"/>
    <lineage>
        <taxon>Bacteria</taxon>
        <taxon>Bacillati</taxon>
        <taxon>Bacillota</taxon>
        <taxon>Bacilli</taxon>
        <taxon>Bacillales</taxon>
        <taxon>Bacillaceae</taxon>
        <taxon>Niallia</taxon>
    </lineage>
</organism>
<dbReference type="AlphaFoldDB" id="A0A7Y0K5T2"/>
<comment type="subcellular location">
    <subcellularLocation>
        <location evidence="1">Endomembrane system</location>
        <topology evidence="1">Multi-pass membrane protein</topology>
    </subcellularLocation>
</comment>
<evidence type="ECO:0000256" key="2">
    <source>
        <dbReference type="SAM" id="Phobius"/>
    </source>
</evidence>
<name>A0A7Y0K5T2_9BACI</name>
<dbReference type="Proteomes" id="UP000588491">
    <property type="component" value="Unassembled WGS sequence"/>
</dbReference>
<dbReference type="InterPro" id="IPR006750">
    <property type="entry name" value="YdcZ"/>
</dbReference>
<sequence length="158" mass="17116">MIYGLLIAFISGSLVGLQNIFNNRVNQKAGLWATTTLVLALGFIASFILGFITEGTGLFHLENMQTWYWFSGIIGVGVVVCMTKGIRHLGATYAVSISLSSQLIFALLFDSFGLLGLDKVPFTSKQLIGVLVIIGGILVFKMGGTSEKKQPVKELVKR</sequence>
<feature type="transmembrane region" description="Helical" evidence="2">
    <location>
        <begin position="29"/>
        <end position="52"/>
    </location>
</feature>
<dbReference type="Pfam" id="PF04657">
    <property type="entry name" value="DMT_YdcZ"/>
    <property type="match status" value="1"/>
</dbReference>
<reference evidence="3 4" key="1">
    <citation type="submission" date="2020-04" db="EMBL/GenBank/DDBJ databases">
        <title>Bacillus sp. UniB3 isolated from commercial digestive syrup.</title>
        <authorList>
            <person name="Thorat V."/>
            <person name="Kirdat K."/>
            <person name="Tiwarekar B."/>
            <person name="Yadav A."/>
        </authorList>
    </citation>
    <scope>NUCLEOTIDE SEQUENCE [LARGE SCALE GENOMIC DNA]</scope>
    <source>
        <strain evidence="3 4">UniB3</strain>
    </source>
</reference>
<dbReference type="SUPFAM" id="SSF103481">
    <property type="entry name" value="Multidrug resistance efflux transporter EmrE"/>
    <property type="match status" value="1"/>
</dbReference>
<feature type="transmembrane region" description="Helical" evidence="2">
    <location>
        <begin position="127"/>
        <end position="144"/>
    </location>
</feature>
<feature type="transmembrane region" description="Helical" evidence="2">
    <location>
        <begin position="6"/>
        <end position="22"/>
    </location>
</feature>
<keyword evidence="2" id="KW-1133">Transmembrane helix</keyword>
<dbReference type="InterPro" id="IPR037185">
    <property type="entry name" value="EmrE-like"/>
</dbReference>
<accession>A0A7Y0K5T2</accession>
<feature type="transmembrane region" description="Helical" evidence="2">
    <location>
        <begin position="67"/>
        <end position="86"/>
    </location>
</feature>
<comment type="caution">
    <text evidence="3">The sequence shown here is derived from an EMBL/GenBank/DDBJ whole genome shotgun (WGS) entry which is preliminary data.</text>
</comment>
<dbReference type="EMBL" id="JABBPK010000001">
    <property type="protein sequence ID" value="NMO75759.1"/>
    <property type="molecule type" value="Genomic_DNA"/>
</dbReference>
<keyword evidence="2" id="KW-0812">Transmembrane</keyword>